<evidence type="ECO:0000313" key="3">
    <source>
        <dbReference type="Proteomes" id="UP001438707"/>
    </source>
</evidence>
<protein>
    <recommendedName>
        <fullName evidence="1">Ubiquitin-like domain-containing protein</fullName>
    </recommendedName>
</protein>
<keyword evidence="3" id="KW-1185">Reference proteome</keyword>
<dbReference type="SMART" id="SM00213">
    <property type="entry name" value="UBQ"/>
    <property type="match status" value="1"/>
</dbReference>
<dbReference type="EMBL" id="JALJOS010000046">
    <property type="protein sequence ID" value="KAK9819529.1"/>
    <property type="molecule type" value="Genomic_DNA"/>
</dbReference>
<dbReference type="SUPFAM" id="SSF54236">
    <property type="entry name" value="Ubiquitin-like"/>
    <property type="match status" value="1"/>
</dbReference>
<evidence type="ECO:0000259" key="1">
    <source>
        <dbReference type="PROSITE" id="PS50053"/>
    </source>
</evidence>
<evidence type="ECO:0000313" key="2">
    <source>
        <dbReference type="EMBL" id="KAK9819529.1"/>
    </source>
</evidence>
<dbReference type="InterPro" id="IPR019956">
    <property type="entry name" value="Ubiquitin_dom"/>
</dbReference>
<dbReference type="AlphaFoldDB" id="A0AAW1QDS0"/>
<proteinExistence type="predicted"/>
<dbReference type="PANTHER" id="PTHR47725:SF2">
    <property type="entry name" value="UBIQUITIN-LIKE DOMAIN-CONTAINING PROTEIN"/>
    <property type="match status" value="1"/>
</dbReference>
<accession>A0AAW1QDS0</accession>
<sequence length="94" mass="10946">MSMYIRAKRRKTTLFLHVDPTDTILEVKQRIQELLQQAPDRQRLFKGTTQLEDSKKLAEMQIGNDDILAMTFCQADGSWEEIDIASFDAERDLQ</sequence>
<gene>
    <name evidence="2" type="ORF">WJX74_005919</name>
</gene>
<dbReference type="PANTHER" id="PTHR47725">
    <property type="entry name" value="OS03G0364000 PROTEIN"/>
    <property type="match status" value="1"/>
</dbReference>
<comment type="caution">
    <text evidence="2">The sequence shown here is derived from an EMBL/GenBank/DDBJ whole genome shotgun (WGS) entry which is preliminary data.</text>
</comment>
<dbReference type="Pfam" id="PF00240">
    <property type="entry name" value="ubiquitin"/>
    <property type="match status" value="1"/>
</dbReference>
<name>A0AAW1QDS0_9CHLO</name>
<dbReference type="CDD" id="cd17039">
    <property type="entry name" value="Ubl_ubiquitin_like"/>
    <property type="match status" value="1"/>
</dbReference>
<feature type="domain" description="Ubiquitin-like" evidence="1">
    <location>
        <begin position="1"/>
        <end position="77"/>
    </location>
</feature>
<dbReference type="InterPro" id="IPR000626">
    <property type="entry name" value="Ubiquitin-like_dom"/>
</dbReference>
<organism evidence="2 3">
    <name type="scientific">Apatococcus lobatus</name>
    <dbReference type="NCBI Taxonomy" id="904363"/>
    <lineage>
        <taxon>Eukaryota</taxon>
        <taxon>Viridiplantae</taxon>
        <taxon>Chlorophyta</taxon>
        <taxon>core chlorophytes</taxon>
        <taxon>Trebouxiophyceae</taxon>
        <taxon>Chlorellales</taxon>
        <taxon>Chlorellaceae</taxon>
        <taxon>Apatococcus</taxon>
    </lineage>
</organism>
<dbReference type="Proteomes" id="UP001438707">
    <property type="component" value="Unassembled WGS sequence"/>
</dbReference>
<dbReference type="PROSITE" id="PS50053">
    <property type="entry name" value="UBIQUITIN_2"/>
    <property type="match status" value="1"/>
</dbReference>
<dbReference type="PRINTS" id="PR00348">
    <property type="entry name" value="UBIQUITIN"/>
</dbReference>
<dbReference type="InterPro" id="IPR029071">
    <property type="entry name" value="Ubiquitin-like_domsf"/>
</dbReference>
<reference evidence="2 3" key="1">
    <citation type="journal article" date="2024" name="Nat. Commun.">
        <title>Phylogenomics reveals the evolutionary origins of lichenization in chlorophyte algae.</title>
        <authorList>
            <person name="Puginier C."/>
            <person name="Libourel C."/>
            <person name="Otte J."/>
            <person name="Skaloud P."/>
            <person name="Haon M."/>
            <person name="Grisel S."/>
            <person name="Petersen M."/>
            <person name="Berrin J.G."/>
            <person name="Delaux P.M."/>
            <person name="Dal Grande F."/>
            <person name="Keller J."/>
        </authorList>
    </citation>
    <scope>NUCLEOTIDE SEQUENCE [LARGE SCALE GENOMIC DNA]</scope>
    <source>
        <strain evidence="2 3">SAG 2145</strain>
    </source>
</reference>
<dbReference type="Gene3D" id="3.10.20.90">
    <property type="entry name" value="Phosphatidylinositol 3-kinase Catalytic Subunit, Chain A, domain 1"/>
    <property type="match status" value="1"/>
</dbReference>